<evidence type="ECO:0000256" key="1">
    <source>
        <dbReference type="SAM" id="Phobius"/>
    </source>
</evidence>
<organism evidence="2 3">
    <name type="scientific">Sphingomonas corticis</name>
    <dbReference type="NCBI Taxonomy" id="2722791"/>
    <lineage>
        <taxon>Bacteria</taxon>
        <taxon>Pseudomonadati</taxon>
        <taxon>Pseudomonadota</taxon>
        <taxon>Alphaproteobacteria</taxon>
        <taxon>Sphingomonadales</taxon>
        <taxon>Sphingomonadaceae</taxon>
        <taxon>Sphingomonas</taxon>
    </lineage>
</organism>
<evidence type="ECO:0000313" key="3">
    <source>
        <dbReference type="Proteomes" id="UP000732399"/>
    </source>
</evidence>
<dbReference type="RefSeq" id="WP_168135093.1">
    <property type="nucleotide sequence ID" value="NZ_JAAVJH010000008.1"/>
</dbReference>
<keyword evidence="1" id="KW-1133">Transmembrane helix</keyword>
<reference evidence="2 3" key="1">
    <citation type="submission" date="2020-03" db="EMBL/GenBank/DDBJ databases">
        <authorList>
            <person name="Wang L."/>
            <person name="He N."/>
            <person name="Li Y."/>
            <person name="Fang Y."/>
            <person name="Zhang F."/>
        </authorList>
    </citation>
    <scope>NUCLEOTIDE SEQUENCE [LARGE SCALE GENOMIC DNA]</scope>
    <source>
        <strain evidence="2 3">36D10-4-7</strain>
    </source>
</reference>
<keyword evidence="1" id="KW-0472">Membrane</keyword>
<evidence type="ECO:0008006" key="4">
    <source>
        <dbReference type="Google" id="ProtNLM"/>
    </source>
</evidence>
<proteinExistence type="predicted"/>
<dbReference type="EMBL" id="JAAVJH010000008">
    <property type="protein sequence ID" value="NJR79532.1"/>
    <property type="molecule type" value="Genomic_DNA"/>
</dbReference>
<protein>
    <recommendedName>
        <fullName evidence="4">MFS transporter</fullName>
    </recommendedName>
</protein>
<name>A0ABX1CUJ7_9SPHN</name>
<keyword evidence="3" id="KW-1185">Reference proteome</keyword>
<feature type="transmembrane region" description="Helical" evidence="1">
    <location>
        <begin position="29"/>
        <end position="48"/>
    </location>
</feature>
<keyword evidence="1" id="KW-0812">Transmembrane</keyword>
<accession>A0ABX1CUJ7</accession>
<sequence length="59" mass="6055">MTSKLALGASGLVLAGGLGRSPVFTATGFVFFAIAIASTCAFAALLCLTCRRRHDLHAT</sequence>
<evidence type="ECO:0000313" key="2">
    <source>
        <dbReference type="EMBL" id="NJR79532.1"/>
    </source>
</evidence>
<gene>
    <name evidence="2" type="ORF">HBH26_13155</name>
</gene>
<comment type="caution">
    <text evidence="2">The sequence shown here is derived from an EMBL/GenBank/DDBJ whole genome shotgun (WGS) entry which is preliminary data.</text>
</comment>
<dbReference type="Proteomes" id="UP000732399">
    <property type="component" value="Unassembled WGS sequence"/>
</dbReference>